<evidence type="ECO:0000256" key="5">
    <source>
        <dbReference type="ARBA" id="ARBA00022729"/>
    </source>
</evidence>
<evidence type="ECO:0000256" key="1">
    <source>
        <dbReference type="ARBA" id="ARBA00004613"/>
    </source>
</evidence>
<dbReference type="EMBL" id="KB870807">
    <property type="protein sequence ID" value="EOA32613.1"/>
    <property type="molecule type" value="Genomic_DNA"/>
</dbReference>
<dbReference type="Pfam" id="PF05938">
    <property type="entry name" value="Self-incomp_S1"/>
    <property type="match status" value="1"/>
</dbReference>
<keyword evidence="8" id="KW-1185">Reference proteome</keyword>
<evidence type="ECO:0000256" key="3">
    <source>
        <dbReference type="ARBA" id="ARBA00022471"/>
    </source>
</evidence>
<evidence type="ECO:0000313" key="7">
    <source>
        <dbReference type="EMBL" id="EOA32613.1"/>
    </source>
</evidence>
<dbReference type="Proteomes" id="UP000029121">
    <property type="component" value="Unassembled WGS sequence"/>
</dbReference>
<comment type="similarity">
    <text evidence="2 6">Belongs to the plant self-incompatibility (S1) protein family.</text>
</comment>
<dbReference type="GO" id="GO:0060320">
    <property type="term" value="P:rejection of self pollen"/>
    <property type="evidence" value="ECO:0007669"/>
    <property type="project" value="UniProtKB-KW"/>
</dbReference>
<protein>
    <recommendedName>
        <fullName evidence="6">S-protein homolog</fullName>
    </recommendedName>
</protein>
<dbReference type="AlphaFoldDB" id="R0I7Z7"/>
<dbReference type="STRING" id="81985.R0I7Z7"/>
<gene>
    <name evidence="7" type="ORF">CARUB_v10015915mg</name>
</gene>
<accession>R0I7Z7</accession>
<sequence length="136" mass="15380">MNTFLVLIIVIALSVGSTNASILFPKNKVYIVNSLSKYDDVLRVHCRSIKDDLGVHLVRYPLDNFHFELGDNIFGGTKFICTLSHGVGFKSSVTFTAYEEGGSFYIRFGALDVWEAREDGIYLTDDNHHATFMYAW</sequence>
<keyword evidence="5 6" id="KW-0732">Signal</keyword>
<keyword evidence="4 6" id="KW-0964">Secreted</keyword>
<feature type="chain" id="PRO_5025097777" description="S-protein homolog" evidence="6">
    <location>
        <begin position="21"/>
        <end position="136"/>
    </location>
</feature>
<comment type="subcellular location">
    <subcellularLocation>
        <location evidence="1 6">Secreted</location>
    </subcellularLocation>
</comment>
<evidence type="ECO:0000313" key="8">
    <source>
        <dbReference type="Proteomes" id="UP000029121"/>
    </source>
</evidence>
<reference evidence="8" key="1">
    <citation type="journal article" date="2013" name="Nat. Genet.">
        <title>The Capsella rubella genome and the genomic consequences of rapid mating system evolution.</title>
        <authorList>
            <person name="Slotte T."/>
            <person name="Hazzouri K.M."/>
            <person name="Agren J.A."/>
            <person name="Koenig D."/>
            <person name="Maumus F."/>
            <person name="Guo Y.L."/>
            <person name="Steige K."/>
            <person name="Platts A.E."/>
            <person name="Escobar J.S."/>
            <person name="Newman L.K."/>
            <person name="Wang W."/>
            <person name="Mandakova T."/>
            <person name="Vello E."/>
            <person name="Smith L.M."/>
            <person name="Henz S.R."/>
            <person name="Steffen J."/>
            <person name="Takuno S."/>
            <person name="Brandvain Y."/>
            <person name="Coop G."/>
            <person name="Andolfatto P."/>
            <person name="Hu T.T."/>
            <person name="Blanchette M."/>
            <person name="Clark R.M."/>
            <person name="Quesneville H."/>
            <person name="Nordborg M."/>
            <person name="Gaut B.S."/>
            <person name="Lysak M.A."/>
            <person name="Jenkins J."/>
            <person name="Grimwood J."/>
            <person name="Chapman J."/>
            <person name="Prochnik S."/>
            <person name="Shu S."/>
            <person name="Rokhsar D."/>
            <person name="Schmutz J."/>
            <person name="Weigel D."/>
            <person name="Wright S.I."/>
        </authorList>
    </citation>
    <scope>NUCLEOTIDE SEQUENCE [LARGE SCALE GENOMIC DNA]</scope>
    <source>
        <strain evidence="8">cv. Monte Gargano</strain>
    </source>
</reference>
<evidence type="ECO:0000256" key="2">
    <source>
        <dbReference type="ARBA" id="ARBA00005581"/>
    </source>
</evidence>
<keyword evidence="3 6" id="KW-0713">Self-incompatibility</keyword>
<dbReference type="InterPro" id="IPR010264">
    <property type="entry name" value="Self-incomp_S1"/>
</dbReference>
<evidence type="ECO:0000256" key="4">
    <source>
        <dbReference type="ARBA" id="ARBA00022525"/>
    </source>
</evidence>
<proteinExistence type="inferred from homology"/>
<dbReference type="GO" id="GO:0005576">
    <property type="term" value="C:extracellular region"/>
    <property type="evidence" value="ECO:0007669"/>
    <property type="project" value="UniProtKB-SubCell"/>
</dbReference>
<name>R0I7Z7_9BRAS</name>
<organism evidence="7 8">
    <name type="scientific">Capsella rubella</name>
    <dbReference type="NCBI Taxonomy" id="81985"/>
    <lineage>
        <taxon>Eukaryota</taxon>
        <taxon>Viridiplantae</taxon>
        <taxon>Streptophyta</taxon>
        <taxon>Embryophyta</taxon>
        <taxon>Tracheophyta</taxon>
        <taxon>Spermatophyta</taxon>
        <taxon>Magnoliopsida</taxon>
        <taxon>eudicotyledons</taxon>
        <taxon>Gunneridae</taxon>
        <taxon>Pentapetalae</taxon>
        <taxon>rosids</taxon>
        <taxon>malvids</taxon>
        <taxon>Brassicales</taxon>
        <taxon>Brassicaceae</taxon>
        <taxon>Camelineae</taxon>
        <taxon>Capsella</taxon>
    </lineage>
</organism>
<dbReference type="PANTHER" id="PTHR31232">
    <property type="match status" value="1"/>
</dbReference>
<evidence type="ECO:0000256" key="6">
    <source>
        <dbReference type="RuleBase" id="RU367044"/>
    </source>
</evidence>
<feature type="signal peptide" evidence="6">
    <location>
        <begin position="1"/>
        <end position="20"/>
    </location>
</feature>
<dbReference type="PANTHER" id="PTHR31232:SF39">
    <property type="entry name" value="S-PROTEIN HOMOLOG-RELATED"/>
    <property type="match status" value="1"/>
</dbReference>